<evidence type="ECO:0000256" key="3">
    <source>
        <dbReference type="ARBA" id="ARBA00022691"/>
    </source>
</evidence>
<organism evidence="6 7">
    <name type="scientific">Zostera marina</name>
    <name type="common">Eelgrass</name>
    <dbReference type="NCBI Taxonomy" id="29655"/>
    <lineage>
        <taxon>Eukaryota</taxon>
        <taxon>Viridiplantae</taxon>
        <taxon>Streptophyta</taxon>
        <taxon>Embryophyta</taxon>
        <taxon>Tracheophyta</taxon>
        <taxon>Spermatophyta</taxon>
        <taxon>Magnoliopsida</taxon>
        <taxon>Liliopsida</taxon>
        <taxon>Zosteraceae</taxon>
        <taxon>Zostera</taxon>
    </lineage>
</organism>
<keyword evidence="2 6" id="KW-0808">Transferase</keyword>
<evidence type="ECO:0000313" key="7">
    <source>
        <dbReference type="Proteomes" id="UP000036987"/>
    </source>
</evidence>
<sequence length="254" mass="28360">MASLPSQRSKGNSGTVSEVSPVPIPIMKTISRHYFGEEETKNVDIISADGDHRGFYIDIIENIEETYGMFVWPCSIALAEYVWQQRARFSGTTVVELGSGTSLPGFVAAKVGSSIVMTDNSDKLEVLDNIRATCELNKVKCEVMGLTWGKWDAPIFNLNPQIVLGADVFYDNKDFDDLFATVTFLLQQSPGSVFITTYHNRSGHHRINFLILKWGLKCEKLLDVFCFMPSHKAANLHGSIQLAEITLNVQNFLM</sequence>
<keyword evidence="7" id="KW-1185">Reference proteome</keyword>
<evidence type="ECO:0000256" key="1">
    <source>
        <dbReference type="ARBA" id="ARBA00022603"/>
    </source>
</evidence>
<dbReference type="Proteomes" id="UP000036987">
    <property type="component" value="Unassembled WGS sequence"/>
</dbReference>
<dbReference type="STRING" id="29655.A0A0K9P2L9"/>
<dbReference type="PANTHER" id="PTHR14614:SF164">
    <property type="entry name" value="HISTONE-ARGININE METHYLTRANSFERASE METTL23"/>
    <property type="match status" value="1"/>
</dbReference>
<name>A0A0K9P2L9_ZOSMR</name>
<evidence type="ECO:0000313" key="6">
    <source>
        <dbReference type="EMBL" id="KMZ63218.1"/>
    </source>
</evidence>
<reference evidence="7" key="1">
    <citation type="journal article" date="2016" name="Nature">
        <title>The genome of the seagrass Zostera marina reveals angiosperm adaptation to the sea.</title>
        <authorList>
            <person name="Olsen J.L."/>
            <person name="Rouze P."/>
            <person name="Verhelst B."/>
            <person name="Lin Y.-C."/>
            <person name="Bayer T."/>
            <person name="Collen J."/>
            <person name="Dattolo E."/>
            <person name="De Paoli E."/>
            <person name="Dittami S."/>
            <person name="Maumus F."/>
            <person name="Michel G."/>
            <person name="Kersting A."/>
            <person name="Lauritano C."/>
            <person name="Lohaus R."/>
            <person name="Toepel M."/>
            <person name="Tonon T."/>
            <person name="Vanneste K."/>
            <person name="Amirebrahimi M."/>
            <person name="Brakel J."/>
            <person name="Bostroem C."/>
            <person name="Chovatia M."/>
            <person name="Grimwood J."/>
            <person name="Jenkins J.W."/>
            <person name="Jueterbock A."/>
            <person name="Mraz A."/>
            <person name="Stam W.T."/>
            <person name="Tice H."/>
            <person name="Bornberg-Bauer E."/>
            <person name="Green P.J."/>
            <person name="Pearson G.A."/>
            <person name="Procaccini G."/>
            <person name="Duarte C.M."/>
            <person name="Schmutz J."/>
            <person name="Reusch T.B.H."/>
            <person name="Van de Peer Y."/>
        </authorList>
    </citation>
    <scope>NUCLEOTIDE SEQUENCE [LARGE SCALE GENOMIC DNA]</scope>
    <source>
        <strain evidence="7">cv. Finnish</strain>
    </source>
</reference>
<gene>
    <name evidence="6" type="ORF">ZOSMA_41G00620</name>
</gene>
<keyword evidence="1 6" id="KW-0489">Methyltransferase</keyword>
<dbReference type="Pfam" id="PF10294">
    <property type="entry name" value="Methyltransf_16"/>
    <property type="match status" value="1"/>
</dbReference>
<dbReference type="Gene3D" id="3.40.50.150">
    <property type="entry name" value="Vaccinia Virus protein VP39"/>
    <property type="match status" value="1"/>
</dbReference>
<evidence type="ECO:0000256" key="2">
    <source>
        <dbReference type="ARBA" id="ARBA00022679"/>
    </source>
</evidence>
<accession>A0A0K9P2L9</accession>
<dbReference type="OrthoDB" id="407325at2759"/>
<evidence type="ECO:0000256" key="4">
    <source>
        <dbReference type="ARBA" id="ARBA00043988"/>
    </source>
</evidence>
<comment type="similarity">
    <text evidence="4">Belongs to the methyltransferase superfamily. METTL23 family.</text>
</comment>
<dbReference type="PANTHER" id="PTHR14614">
    <property type="entry name" value="HEPATOCELLULAR CARCINOMA-ASSOCIATED ANTIGEN"/>
    <property type="match status" value="1"/>
</dbReference>
<dbReference type="GO" id="GO:0005634">
    <property type="term" value="C:nucleus"/>
    <property type="evidence" value="ECO:0000318"/>
    <property type="project" value="GO_Central"/>
</dbReference>
<dbReference type="SUPFAM" id="SSF53335">
    <property type="entry name" value="S-adenosyl-L-methionine-dependent methyltransferases"/>
    <property type="match status" value="1"/>
</dbReference>
<comment type="caution">
    <text evidence="6">The sequence shown here is derived from an EMBL/GenBank/DDBJ whole genome shotgun (WGS) entry which is preliminary data.</text>
</comment>
<feature type="compositionally biased region" description="Polar residues" evidence="5">
    <location>
        <begin position="1"/>
        <end position="18"/>
    </location>
</feature>
<dbReference type="EMBL" id="LFYR01001258">
    <property type="protein sequence ID" value="KMZ63218.1"/>
    <property type="molecule type" value="Genomic_DNA"/>
</dbReference>
<dbReference type="OMA" id="VIGITWG"/>
<evidence type="ECO:0000256" key="5">
    <source>
        <dbReference type="SAM" id="MobiDB-lite"/>
    </source>
</evidence>
<keyword evidence="3" id="KW-0949">S-adenosyl-L-methionine</keyword>
<dbReference type="AlphaFoldDB" id="A0A0K9P2L9"/>
<dbReference type="GO" id="GO:0032259">
    <property type="term" value="P:methylation"/>
    <property type="evidence" value="ECO:0007669"/>
    <property type="project" value="UniProtKB-KW"/>
</dbReference>
<protein>
    <submittedName>
        <fullName evidence="6">Putative methyltransferase family protein</fullName>
    </submittedName>
</protein>
<dbReference type="GO" id="GO:0005737">
    <property type="term" value="C:cytoplasm"/>
    <property type="evidence" value="ECO:0000318"/>
    <property type="project" value="GO_Central"/>
</dbReference>
<feature type="region of interest" description="Disordered" evidence="5">
    <location>
        <begin position="1"/>
        <end position="20"/>
    </location>
</feature>
<dbReference type="GO" id="GO:0008276">
    <property type="term" value="F:protein methyltransferase activity"/>
    <property type="evidence" value="ECO:0000318"/>
    <property type="project" value="GO_Central"/>
</dbReference>
<dbReference type="InterPro" id="IPR029063">
    <property type="entry name" value="SAM-dependent_MTases_sf"/>
</dbReference>
<dbReference type="InterPro" id="IPR019410">
    <property type="entry name" value="Methyltransf_16"/>
</dbReference>
<proteinExistence type="inferred from homology"/>